<dbReference type="PROSITE" id="PS00758">
    <property type="entry name" value="ARGE_DAPE_CPG2_1"/>
    <property type="match status" value="1"/>
</dbReference>
<dbReference type="OrthoDB" id="9809784at2"/>
<name>A0A1M7Y326_9BACT</name>
<evidence type="ECO:0000256" key="4">
    <source>
        <dbReference type="ARBA" id="ARBA00022833"/>
    </source>
</evidence>
<dbReference type="InterPro" id="IPR017150">
    <property type="entry name" value="Pept_M20_glutamate_carboxypep"/>
</dbReference>
<dbReference type="SUPFAM" id="SSF55031">
    <property type="entry name" value="Bacterial exopeptidase dimerisation domain"/>
    <property type="match status" value="1"/>
</dbReference>
<dbReference type="PANTHER" id="PTHR43808:SF9">
    <property type="entry name" value="BLL0789 PROTEIN"/>
    <property type="match status" value="1"/>
</dbReference>
<keyword evidence="8" id="KW-1185">Reference proteome</keyword>
<evidence type="ECO:0000313" key="7">
    <source>
        <dbReference type="EMBL" id="SHO46403.1"/>
    </source>
</evidence>
<dbReference type="Pfam" id="PF07687">
    <property type="entry name" value="M20_dimer"/>
    <property type="match status" value="1"/>
</dbReference>
<keyword evidence="4" id="KW-0862">Zinc</keyword>
<dbReference type="InterPro" id="IPR002933">
    <property type="entry name" value="Peptidase_M20"/>
</dbReference>
<dbReference type="InterPro" id="IPR050072">
    <property type="entry name" value="Peptidase_M20A"/>
</dbReference>
<dbReference type="EMBL" id="FRFE01000005">
    <property type="protein sequence ID" value="SHO46403.1"/>
    <property type="molecule type" value="Genomic_DNA"/>
</dbReference>
<dbReference type="SUPFAM" id="SSF53187">
    <property type="entry name" value="Zn-dependent exopeptidases"/>
    <property type="match status" value="1"/>
</dbReference>
<reference evidence="7 8" key="1">
    <citation type="submission" date="2016-12" db="EMBL/GenBank/DDBJ databases">
        <authorList>
            <person name="Song W.-J."/>
            <person name="Kurnit D.M."/>
        </authorList>
    </citation>
    <scope>NUCLEOTIDE SEQUENCE [LARGE SCALE GENOMIC DNA]</scope>
    <source>
        <strain evidence="7 8">DSM 18488</strain>
    </source>
</reference>
<dbReference type="InterPro" id="IPR001261">
    <property type="entry name" value="ArgE/DapE_CS"/>
</dbReference>
<organism evidence="7 8">
    <name type="scientific">Desulfopila aestuarii DSM 18488</name>
    <dbReference type="NCBI Taxonomy" id="1121416"/>
    <lineage>
        <taxon>Bacteria</taxon>
        <taxon>Pseudomonadati</taxon>
        <taxon>Thermodesulfobacteriota</taxon>
        <taxon>Desulfobulbia</taxon>
        <taxon>Desulfobulbales</taxon>
        <taxon>Desulfocapsaceae</taxon>
        <taxon>Desulfopila</taxon>
    </lineage>
</organism>
<dbReference type="STRING" id="1121416.SAMN02745220_01474"/>
<feature type="active site" evidence="5">
    <location>
        <position position="87"/>
    </location>
</feature>
<dbReference type="GO" id="GO:0004180">
    <property type="term" value="F:carboxypeptidase activity"/>
    <property type="evidence" value="ECO:0007669"/>
    <property type="project" value="UniProtKB-KW"/>
</dbReference>
<keyword evidence="3" id="KW-0378">Hydrolase</keyword>
<dbReference type="InterPro" id="IPR011650">
    <property type="entry name" value="Peptidase_M20_dimer"/>
</dbReference>
<feature type="domain" description="Peptidase M20 dimerisation" evidence="6">
    <location>
        <begin position="182"/>
        <end position="277"/>
    </location>
</feature>
<dbReference type="PIRSF" id="PIRSF037238">
    <property type="entry name" value="Carboxypeptidase_G2"/>
    <property type="match status" value="1"/>
</dbReference>
<dbReference type="RefSeq" id="WP_073612805.1">
    <property type="nucleotide sequence ID" value="NZ_FRFE01000005.1"/>
</dbReference>
<dbReference type="CDD" id="cd03885">
    <property type="entry name" value="M20_CPDG2"/>
    <property type="match status" value="1"/>
</dbReference>
<dbReference type="Pfam" id="PF01546">
    <property type="entry name" value="Peptidase_M20"/>
    <property type="match status" value="1"/>
</dbReference>
<keyword evidence="7" id="KW-0645">Protease</keyword>
<comment type="cofactor">
    <cofactor evidence="1">
        <name>Zn(2+)</name>
        <dbReference type="ChEBI" id="CHEBI:29105"/>
    </cofactor>
</comment>
<evidence type="ECO:0000256" key="2">
    <source>
        <dbReference type="ARBA" id="ARBA00022723"/>
    </source>
</evidence>
<dbReference type="AlphaFoldDB" id="A0A1M7Y326"/>
<dbReference type="PANTHER" id="PTHR43808">
    <property type="entry name" value="ACETYLORNITHINE DEACETYLASE"/>
    <property type="match status" value="1"/>
</dbReference>
<protein>
    <submittedName>
        <fullName evidence="7">Glutamate carboxypeptidase</fullName>
    </submittedName>
</protein>
<evidence type="ECO:0000256" key="1">
    <source>
        <dbReference type="ARBA" id="ARBA00001947"/>
    </source>
</evidence>
<gene>
    <name evidence="7" type="ORF">SAMN02745220_01474</name>
</gene>
<dbReference type="Proteomes" id="UP000184603">
    <property type="component" value="Unassembled WGS sequence"/>
</dbReference>
<keyword evidence="2" id="KW-0479">Metal-binding</keyword>
<evidence type="ECO:0000313" key="8">
    <source>
        <dbReference type="Proteomes" id="UP000184603"/>
    </source>
</evidence>
<dbReference type="Gene3D" id="3.30.70.360">
    <property type="match status" value="1"/>
</dbReference>
<keyword evidence="7" id="KW-0121">Carboxypeptidase</keyword>
<evidence type="ECO:0000259" key="6">
    <source>
        <dbReference type="Pfam" id="PF07687"/>
    </source>
</evidence>
<dbReference type="Gene3D" id="3.40.630.10">
    <property type="entry name" value="Zn peptidases"/>
    <property type="match status" value="1"/>
</dbReference>
<proteinExistence type="predicted"/>
<evidence type="ECO:0000256" key="3">
    <source>
        <dbReference type="ARBA" id="ARBA00022801"/>
    </source>
</evidence>
<sequence>MQNPFADYLSAHEEDQFRFLRELVLTQSYSRNKTGVDQVGKLIDHELATLPMSCTRFDQIELGDHLLFRSPACDTHTRQVLLTGHMDTVFPPESGFDWYREEEDRVFGPGVIDMKGGLAVAIFALKALHHVGLLNEIPIALICNSDEEIGSPTSTELITREAEKSYFGMVFECGGLQGEVVTGRKGKTGYLLDITGRPGHAAFAGSGKASAILELAHKVIAIEQMNDPARQLVVNVGTVVGGIGPNTVPEFASAQIDIRYITKADGRDCDTQLQHIAALNRIPDTSAVLTIASSRKPMEQSESNTRLFTWVRHEAERLGLALIPELRSGVSDANTIASAGTPVLDGLGPIGEYDHSSDEYMIKKSLPERTLLAATAIAACWERCRDQEGQAL</sequence>
<evidence type="ECO:0000256" key="5">
    <source>
        <dbReference type="PIRSR" id="PIRSR037238-1"/>
    </source>
</evidence>
<dbReference type="GO" id="GO:0046872">
    <property type="term" value="F:metal ion binding"/>
    <property type="evidence" value="ECO:0007669"/>
    <property type="project" value="UniProtKB-KW"/>
</dbReference>
<accession>A0A1M7Y326</accession>
<feature type="active site" description="Proton acceptor" evidence="5">
    <location>
        <position position="147"/>
    </location>
</feature>
<dbReference type="InterPro" id="IPR036264">
    <property type="entry name" value="Bact_exopeptidase_dim_dom"/>
</dbReference>